<evidence type="ECO:0000256" key="1">
    <source>
        <dbReference type="SAM" id="Phobius"/>
    </source>
</evidence>
<dbReference type="AlphaFoldDB" id="T0JEE3"/>
<dbReference type="STRING" id="1172190.M947_06945"/>
<evidence type="ECO:0000313" key="3">
    <source>
        <dbReference type="Proteomes" id="UP000015520"/>
    </source>
</evidence>
<feature type="transmembrane region" description="Helical" evidence="1">
    <location>
        <begin position="12"/>
        <end position="35"/>
    </location>
</feature>
<accession>T0JEE3</accession>
<dbReference type="EMBL" id="AUPZ01000008">
    <property type="protein sequence ID" value="EQB39390.1"/>
    <property type="molecule type" value="Genomic_DNA"/>
</dbReference>
<dbReference type="OrthoDB" id="5337124at2"/>
<reference evidence="2 3" key="1">
    <citation type="submission" date="2013-07" db="EMBL/GenBank/DDBJ databases">
        <title>Sulfurimonas hongkongensis AST-10 Genome Sequencing.</title>
        <authorList>
            <person name="Cai L."/>
            <person name="Zhang T."/>
        </authorList>
    </citation>
    <scope>NUCLEOTIDE SEQUENCE [LARGE SCALE GENOMIC DNA]</scope>
    <source>
        <strain evidence="2 3">AST-10</strain>
    </source>
</reference>
<dbReference type="Proteomes" id="UP000015520">
    <property type="component" value="Unassembled WGS sequence"/>
</dbReference>
<keyword evidence="1" id="KW-0812">Transmembrane</keyword>
<gene>
    <name evidence="2" type="ORF">M947_06945</name>
</gene>
<proteinExistence type="predicted"/>
<organism evidence="2 3">
    <name type="scientific">Sulfurimonas hongkongensis</name>
    <dbReference type="NCBI Taxonomy" id="1172190"/>
    <lineage>
        <taxon>Bacteria</taxon>
        <taxon>Pseudomonadati</taxon>
        <taxon>Campylobacterota</taxon>
        <taxon>Epsilonproteobacteria</taxon>
        <taxon>Campylobacterales</taxon>
        <taxon>Sulfurimonadaceae</taxon>
        <taxon>Sulfurimonas</taxon>
    </lineage>
</organism>
<evidence type="ECO:0000313" key="2">
    <source>
        <dbReference type="EMBL" id="EQB39390.1"/>
    </source>
</evidence>
<name>T0JEE3_9BACT</name>
<keyword evidence="3" id="KW-1185">Reference proteome</keyword>
<keyword evidence="1" id="KW-0472">Membrane</keyword>
<protein>
    <submittedName>
        <fullName evidence="2">Uncharacterized protein</fullName>
    </submittedName>
</protein>
<sequence>MQKEAKFKESQVNILHYVAYSLLIAALGIVGYLYVDLNSQSSQDRNNAKKVVSFAELPLDVQKEYKSINEYKSLEMKLKNIQEQNKRLTTINRDVSPAPLVKSSADKNFEDLSEAPKGAKLIKEFASCYDMEMGSYIISWECKKNIISFINKHKDAKYFEIIPLVDDAEFTLYKNLENNDFIYDKLNVTQNSINKMKKLSQSGLAKHRAVEANWVIKVHTNKKAKVYSANYHLISHDGKRGILVRAYH</sequence>
<dbReference type="PATRIC" id="fig|1172190.3.peg.1348"/>
<keyword evidence="1" id="KW-1133">Transmembrane helix</keyword>
<comment type="caution">
    <text evidence="2">The sequence shown here is derived from an EMBL/GenBank/DDBJ whole genome shotgun (WGS) entry which is preliminary data.</text>
</comment>
<dbReference type="RefSeq" id="WP_021287651.1">
    <property type="nucleotide sequence ID" value="NZ_AUPZ01000008.1"/>
</dbReference>